<gene>
    <name evidence="4" type="primary">hutZ</name>
    <name evidence="4" type="ORF">CUC53_09020</name>
</gene>
<dbReference type="PIRSF" id="PIRSF004633">
    <property type="entry name" value="UCP_PLP_oxd"/>
    <property type="match status" value="1"/>
</dbReference>
<feature type="domain" description="Pyridoxamine 5'-phosphate oxidase N-terminal" evidence="3">
    <location>
        <begin position="13"/>
        <end position="144"/>
    </location>
</feature>
<dbReference type="Gene3D" id="2.30.110.10">
    <property type="entry name" value="Electron Transport, Fmn-binding Protein, Chain A"/>
    <property type="match status" value="1"/>
</dbReference>
<dbReference type="Pfam" id="PF01243">
    <property type="entry name" value="PNPOx_N"/>
    <property type="match status" value="1"/>
</dbReference>
<protein>
    <submittedName>
        <fullName evidence="4">Heme utilization protein HutZ</fullName>
    </submittedName>
</protein>
<evidence type="ECO:0000313" key="5">
    <source>
        <dbReference type="Proteomes" id="UP000235861"/>
    </source>
</evidence>
<dbReference type="NCBIfam" id="TIGR04110">
    <property type="entry name" value="heme_HutZ"/>
    <property type="match status" value="1"/>
</dbReference>
<accession>A0A2H9U515</accession>
<comment type="caution">
    <text evidence="4">The sequence shown here is derived from an EMBL/GenBank/DDBJ whole genome shotgun (WGS) entry which is preliminary data.</text>
</comment>
<feature type="region of interest" description="Disordered" evidence="2">
    <location>
        <begin position="170"/>
        <end position="191"/>
    </location>
</feature>
<dbReference type="GO" id="GO:0070967">
    <property type="term" value="F:coenzyme F420 binding"/>
    <property type="evidence" value="ECO:0007669"/>
    <property type="project" value="TreeGrafter"/>
</dbReference>
<dbReference type="EMBL" id="PGGC01000079">
    <property type="protein sequence ID" value="PJG59117.1"/>
    <property type="molecule type" value="Genomic_DNA"/>
</dbReference>
<evidence type="ECO:0000256" key="2">
    <source>
        <dbReference type="SAM" id="MobiDB-lite"/>
    </source>
</evidence>
<dbReference type="InterPro" id="IPR052019">
    <property type="entry name" value="F420H2_bilvrd_red/Heme_oxyg"/>
</dbReference>
<keyword evidence="5" id="KW-1185">Reference proteome</keyword>
<organism evidence="4 5">
    <name type="scientific">Aeromonas cavernicola</name>
    <dbReference type="NCBI Taxonomy" id="1006623"/>
    <lineage>
        <taxon>Bacteria</taxon>
        <taxon>Pseudomonadati</taxon>
        <taxon>Pseudomonadota</taxon>
        <taxon>Gammaproteobacteria</taxon>
        <taxon>Aeromonadales</taxon>
        <taxon>Aeromonadaceae</taxon>
        <taxon>Aeromonas</taxon>
    </lineage>
</organism>
<dbReference type="InterPro" id="IPR011576">
    <property type="entry name" value="Pyridox_Oxase_N"/>
</dbReference>
<evidence type="ECO:0000259" key="3">
    <source>
        <dbReference type="Pfam" id="PF01243"/>
    </source>
</evidence>
<name>A0A2H9U515_9GAMM</name>
<evidence type="ECO:0000256" key="1">
    <source>
        <dbReference type="ARBA" id="ARBA00023002"/>
    </source>
</evidence>
<keyword evidence="1" id="KW-0560">Oxidoreductase</keyword>
<dbReference type="GO" id="GO:0005829">
    <property type="term" value="C:cytosol"/>
    <property type="evidence" value="ECO:0007669"/>
    <property type="project" value="TreeGrafter"/>
</dbReference>
<evidence type="ECO:0000313" key="4">
    <source>
        <dbReference type="EMBL" id="PJG59117.1"/>
    </source>
</evidence>
<sequence length="191" mass="21153">MSEYQERQSSRLQAEIDDFRDRCRTLQLATVDHAGCPNASYAPFVLLEDGYYVLISELARHGRNLQLVPKVSLMLIEDEGSARQLFARQRLTFDAQAHWVARDSERGAKAIEALEERFGEIVLGLAQLQDFVLYCLTPEQGLFVKGFGQAFCVSGDQLLGPVQLITGHQAIGPAPTKGATKRAPPDPATKH</sequence>
<proteinExistence type="predicted"/>
<reference evidence="4 5" key="1">
    <citation type="submission" date="2017-11" db="EMBL/GenBank/DDBJ databases">
        <title>Draft genome sequence of environmental isolate Aeromonas cavernicola sp. nov. MDC 2508.</title>
        <authorList>
            <person name="Colston S.M."/>
            <person name="Navarro A."/>
            <person name="Martinez-Murcia A.J."/>
            <person name="Graf J."/>
        </authorList>
    </citation>
    <scope>NUCLEOTIDE SEQUENCE [LARGE SCALE GENOMIC DNA]</scope>
    <source>
        <strain evidence="4 5">MDC 2508</strain>
    </source>
</reference>
<dbReference type="PANTHER" id="PTHR35176:SF6">
    <property type="entry name" value="HEME OXYGENASE HI_0854-RELATED"/>
    <property type="match status" value="1"/>
</dbReference>
<dbReference type="SUPFAM" id="SSF50475">
    <property type="entry name" value="FMN-binding split barrel"/>
    <property type="match status" value="1"/>
</dbReference>
<dbReference type="PANTHER" id="PTHR35176">
    <property type="entry name" value="HEME OXYGENASE HI_0854-RELATED"/>
    <property type="match status" value="1"/>
</dbReference>
<dbReference type="InterPro" id="IPR012349">
    <property type="entry name" value="Split_barrel_FMN-bd"/>
</dbReference>
<dbReference type="InterPro" id="IPR014419">
    <property type="entry name" value="HutZ"/>
</dbReference>
<dbReference type="GO" id="GO:0016627">
    <property type="term" value="F:oxidoreductase activity, acting on the CH-CH group of donors"/>
    <property type="evidence" value="ECO:0007669"/>
    <property type="project" value="TreeGrafter"/>
</dbReference>
<dbReference type="AlphaFoldDB" id="A0A2H9U515"/>
<dbReference type="Proteomes" id="UP000235861">
    <property type="component" value="Unassembled WGS sequence"/>
</dbReference>
<dbReference type="OrthoDB" id="5345368at2"/>
<dbReference type="RefSeq" id="WP_100293844.1">
    <property type="nucleotide sequence ID" value="NZ_PGGC01000079.1"/>
</dbReference>